<dbReference type="InterPro" id="IPR032675">
    <property type="entry name" value="LRR_dom_sf"/>
</dbReference>
<dbReference type="VEuPathDB" id="AmoebaDB:EIN_484770"/>
<reference evidence="1 2" key="1">
    <citation type="submission" date="2012-10" db="EMBL/GenBank/DDBJ databases">
        <authorList>
            <person name="Zafar N."/>
            <person name="Inman J."/>
            <person name="Hall N."/>
            <person name="Lorenzi H."/>
            <person name="Caler E."/>
        </authorList>
    </citation>
    <scope>NUCLEOTIDE SEQUENCE [LARGE SCALE GENOMIC DNA]</scope>
    <source>
        <strain evidence="1 2">IP1</strain>
    </source>
</reference>
<dbReference type="Proteomes" id="UP000014680">
    <property type="component" value="Unassembled WGS sequence"/>
</dbReference>
<proteinExistence type="predicted"/>
<gene>
    <name evidence="1" type="ORF">EIN_484770</name>
</gene>
<keyword evidence="2" id="KW-1185">Reference proteome</keyword>
<accession>A0A0A1U7S1</accession>
<sequence length="569" mass="64896">MNIQPSTLEKNYLANVMLFMDSVETVCTFILVNRKCADVCNYLRVNPPLKRKSGLGDTFNSRLTKLTFALFPHIQTIQGTISELEEYSYLLDPIENIILLDMPEEMYRLFPFKNKIVEVNGRVFSDKVDFSTFPKLKKVCLEMCSFALHFPNKLQKLDLLHIKQHSCCQELYVLEKYEFVDHIILEIPETTPQDVVDRLASFATLATTTWHPKLDFRIVVLHKNDISFVPSQEITSNALYILNKRNYTIGMSVNCTETDTGNVNVNLSDCTQLNELKIVYDNVHKTTVVFPVPSNNTTSLGKLCLVAKEKKVFNPNFVTKLALCLTKDVCASLTELSLKKCSTDILSALINLKRLRLDTIQFSSNISPFTTISYLSLERCRMAQNGFKAFYPSSLKKLEVFNCDEHIIKHINDLSGSTLLDTLSVSGRSNESKKIDLERFGGIHSLYILQTTFKKYPIHLNHLKIGCFDNCKLDFKSLRKIETLLVSKCFNISLSLNPNIQQLIFEGCQPLILNLNQLEGVKSVKINSTAKINFDFIPKTITSLFVLPSTNIDFNRLKRFPFLNPVNIN</sequence>
<dbReference type="RefSeq" id="XP_004255906.1">
    <property type="nucleotide sequence ID" value="XM_004255858.1"/>
</dbReference>
<evidence type="ECO:0008006" key="3">
    <source>
        <dbReference type="Google" id="ProtNLM"/>
    </source>
</evidence>
<organism evidence="1 2">
    <name type="scientific">Entamoeba invadens IP1</name>
    <dbReference type="NCBI Taxonomy" id="370355"/>
    <lineage>
        <taxon>Eukaryota</taxon>
        <taxon>Amoebozoa</taxon>
        <taxon>Evosea</taxon>
        <taxon>Archamoebae</taxon>
        <taxon>Mastigamoebida</taxon>
        <taxon>Entamoebidae</taxon>
        <taxon>Entamoeba</taxon>
    </lineage>
</organism>
<evidence type="ECO:0000313" key="1">
    <source>
        <dbReference type="EMBL" id="ELP89135.1"/>
    </source>
</evidence>
<dbReference type="GeneID" id="14888140"/>
<protein>
    <recommendedName>
        <fullName evidence="3">Leucine-rich repeat containing protein</fullName>
    </recommendedName>
</protein>
<dbReference type="EMBL" id="KB206670">
    <property type="protein sequence ID" value="ELP89135.1"/>
    <property type="molecule type" value="Genomic_DNA"/>
</dbReference>
<dbReference type="AlphaFoldDB" id="A0A0A1U7S1"/>
<evidence type="ECO:0000313" key="2">
    <source>
        <dbReference type="Proteomes" id="UP000014680"/>
    </source>
</evidence>
<name>A0A0A1U7S1_ENTIV</name>
<dbReference type="KEGG" id="eiv:EIN_484770"/>
<dbReference type="SUPFAM" id="SSF52047">
    <property type="entry name" value="RNI-like"/>
    <property type="match status" value="1"/>
</dbReference>
<dbReference type="Gene3D" id="3.80.10.10">
    <property type="entry name" value="Ribonuclease Inhibitor"/>
    <property type="match status" value="1"/>
</dbReference>